<organism evidence="3 4">
    <name type="scientific">Ficus carica</name>
    <name type="common">Common fig</name>
    <dbReference type="NCBI Taxonomy" id="3494"/>
    <lineage>
        <taxon>Eukaryota</taxon>
        <taxon>Viridiplantae</taxon>
        <taxon>Streptophyta</taxon>
        <taxon>Embryophyta</taxon>
        <taxon>Tracheophyta</taxon>
        <taxon>Spermatophyta</taxon>
        <taxon>Magnoliopsida</taxon>
        <taxon>eudicotyledons</taxon>
        <taxon>Gunneridae</taxon>
        <taxon>Pentapetalae</taxon>
        <taxon>rosids</taxon>
        <taxon>fabids</taxon>
        <taxon>Rosales</taxon>
        <taxon>Moraceae</taxon>
        <taxon>Ficeae</taxon>
        <taxon>Ficus</taxon>
    </lineage>
</organism>
<dbReference type="InterPro" id="IPR010686">
    <property type="entry name" value="OBAP-like"/>
</dbReference>
<sequence>MPAGGGDAIPPGRPMSMEQHLLDKGAQMMQSLKPVKQMSQHVCAFAFYSHDMNRQIETHHYITRLNEDFLQCAVYDSDDSHAHLIGVEYIISSRMYENLSFDEQKLWHSHAYEVKSGLWVNPRVPEMLGKKELNNMAKTYGKFWRCASNRCAGADDVAAGGAAGSGEAGAGDEEGRKVQHIHGGAETVEGGDRGARVDQPAGRLLEAARQGLRH</sequence>
<dbReference type="EMBL" id="BTGU01000016">
    <property type="protein sequence ID" value="GMN43445.1"/>
    <property type="molecule type" value="Genomic_DNA"/>
</dbReference>
<dbReference type="Pfam" id="PF06884">
    <property type="entry name" value="DUF1264"/>
    <property type="match status" value="1"/>
</dbReference>
<proteinExistence type="inferred from homology"/>
<name>A0AA88A0Q2_FICCA</name>
<dbReference type="AlphaFoldDB" id="A0AA88A0Q2"/>
<evidence type="ECO:0000256" key="2">
    <source>
        <dbReference type="SAM" id="MobiDB-lite"/>
    </source>
</evidence>
<dbReference type="PANTHER" id="PTHR31360:SF1">
    <property type="entry name" value="OIL BODY-ASSOCIATED PROTEIN 2A"/>
    <property type="match status" value="1"/>
</dbReference>
<gene>
    <name evidence="3" type="ORF">TIFTF001_012654</name>
</gene>
<evidence type="ECO:0000256" key="1">
    <source>
        <dbReference type="ARBA" id="ARBA00009740"/>
    </source>
</evidence>
<keyword evidence="4" id="KW-1185">Reference proteome</keyword>
<reference evidence="3" key="1">
    <citation type="submission" date="2023-07" db="EMBL/GenBank/DDBJ databases">
        <title>draft genome sequence of fig (Ficus carica).</title>
        <authorList>
            <person name="Takahashi T."/>
            <person name="Nishimura K."/>
        </authorList>
    </citation>
    <scope>NUCLEOTIDE SEQUENCE</scope>
</reference>
<evidence type="ECO:0000313" key="4">
    <source>
        <dbReference type="Proteomes" id="UP001187192"/>
    </source>
</evidence>
<dbReference type="PANTHER" id="PTHR31360">
    <property type="match status" value="1"/>
</dbReference>
<protein>
    <submittedName>
        <fullName evidence="3">Uncharacterized protein</fullName>
    </submittedName>
</protein>
<accession>A0AA88A0Q2</accession>
<comment type="caution">
    <text evidence="3">The sequence shown here is derived from an EMBL/GenBank/DDBJ whole genome shotgun (WGS) entry which is preliminary data.</text>
</comment>
<evidence type="ECO:0000313" key="3">
    <source>
        <dbReference type="EMBL" id="GMN43445.1"/>
    </source>
</evidence>
<comment type="similarity">
    <text evidence="1">Belongs to the OBAP family.</text>
</comment>
<dbReference type="Proteomes" id="UP001187192">
    <property type="component" value="Unassembled WGS sequence"/>
</dbReference>
<feature type="region of interest" description="Disordered" evidence="2">
    <location>
        <begin position="183"/>
        <end position="202"/>
    </location>
</feature>